<evidence type="ECO:0000313" key="3">
    <source>
        <dbReference type="Proteomes" id="UP001642501"/>
    </source>
</evidence>
<dbReference type="EMBL" id="CAWUOM010000008">
    <property type="protein sequence ID" value="CAK7264102.1"/>
    <property type="molecule type" value="Genomic_DNA"/>
</dbReference>
<feature type="compositionally biased region" description="Polar residues" evidence="1">
    <location>
        <begin position="20"/>
        <end position="32"/>
    </location>
</feature>
<feature type="compositionally biased region" description="Gly residues" evidence="1">
    <location>
        <begin position="45"/>
        <end position="59"/>
    </location>
</feature>
<feature type="compositionally biased region" description="Gly residues" evidence="1">
    <location>
        <begin position="89"/>
        <end position="100"/>
    </location>
</feature>
<proteinExistence type="predicted"/>
<feature type="region of interest" description="Disordered" evidence="1">
    <location>
        <begin position="88"/>
        <end position="126"/>
    </location>
</feature>
<reference evidence="2 3" key="1">
    <citation type="submission" date="2024-01" db="EMBL/GenBank/DDBJ databases">
        <authorList>
            <person name="Allen C."/>
            <person name="Tagirdzhanova G."/>
        </authorList>
    </citation>
    <scope>NUCLEOTIDE SEQUENCE [LARGE SCALE GENOMIC DNA]</scope>
    <source>
        <strain evidence="2 3">CBS 573.63</strain>
    </source>
</reference>
<gene>
    <name evidence="2" type="ORF">SEPCBS57363_000900</name>
</gene>
<evidence type="ECO:0000256" key="1">
    <source>
        <dbReference type="SAM" id="MobiDB-lite"/>
    </source>
</evidence>
<comment type="caution">
    <text evidence="2">The sequence shown here is derived from an EMBL/GenBank/DDBJ whole genome shotgun (WGS) entry which is preliminary data.</text>
</comment>
<feature type="region of interest" description="Disordered" evidence="1">
    <location>
        <begin position="163"/>
        <end position="201"/>
    </location>
</feature>
<organism evidence="2 3">
    <name type="scientific">Sporothrix epigloea</name>
    <dbReference type="NCBI Taxonomy" id="1892477"/>
    <lineage>
        <taxon>Eukaryota</taxon>
        <taxon>Fungi</taxon>
        <taxon>Dikarya</taxon>
        <taxon>Ascomycota</taxon>
        <taxon>Pezizomycotina</taxon>
        <taxon>Sordariomycetes</taxon>
        <taxon>Sordariomycetidae</taxon>
        <taxon>Ophiostomatales</taxon>
        <taxon>Ophiostomataceae</taxon>
        <taxon>Sporothrix</taxon>
    </lineage>
</organism>
<name>A0ABP0D9W2_9PEZI</name>
<feature type="compositionally biased region" description="Polar residues" evidence="1">
    <location>
        <begin position="1"/>
        <end position="10"/>
    </location>
</feature>
<protein>
    <submittedName>
        <fullName evidence="2">Uncharacterized protein</fullName>
    </submittedName>
</protein>
<sequence length="447" mass="46970">MDFQTATAEQRQSKDGSFNELFTPTHQLQPSFSHGDGFDVYSSGALGGVSAGDSTGGIGNLADELADAFSDDEDEYYDDDEVEAQLHQLGGGGLNGGPGSGDAPPDISLPEIENGADGVSPNGTELVNGADQLRQASSVYAAAPTSPHSGGLVNGQAQLRNGSLSLPFTNDGNAGGGGRRGHKRIGSVYDGSEYGSDSDLESSGMPISLVAKIDAVESLVRRGTEDNGSPADGVCKRLVEELRELGSQSSVEGGASRLITAHSALTTHLAHQTRQLHALAFPLFSPLSGAVPSPLVGIATTPNGVDDIDDGEDEVEDDLMPMLASLADQMPRPSTAACQSLGALHGVTNDLVLTLNYLSDTLHMARQTTNTATRRLRSAKELVAELRRDEELREEGERWLARGNWNERLKQRECANVCGDVVGGFEKVCDGWRARLLAQAEAAQASA</sequence>
<dbReference type="Proteomes" id="UP001642501">
    <property type="component" value="Unassembled WGS sequence"/>
</dbReference>
<feature type="region of interest" description="Disordered" evidence="1">
    <location>
        <begin position="1"/>
        <end position="61"/>
    </location>
</feature>
<evidence type="ECO:0000313" key="2">
    <source>
        <dbReference type="EMBL" id="CAK7264102.1"/>
    </source>
</evidence>
<keyword evidence="3" id="KW-1185">Reference proteome</keyword>
<accession>A0ABP0D9W2</accession>